<comment type="function">
    <text evidence="2">Functions as an E3 ubiquitin ligase.</text>
</comment>
<dbReference type="InterPro" id="IPR011989">
    <property type="entry name" value="ARM-like"/>
</dbReference>
<dbReference type="InterPro" id="IPR000225">
    <property type="entry name" value="Armadillo"/>
</dbReference>
<dbReference type="InterPro" id="IPR016024">
    <property type="entry name" value="ARM-type_fold"/>
</dbReference>
<dbReference type="Proteomes" id="UP001443914">
    <property type="component" value="Unassembled WGS sequence"/>
</dbReference>
<dbReference type="PROSITE" id="PS50176">
    <property type="entry name" value="ARM_REPEAT"/>
    <property type="match status" value="3"/>
</dbReference>
<evidence type="ECO:0000256" key="6">
    <source>
        <dbReference type="ARBA" id="ARBA00022737"/>
    </source>
</evidence>
<dbReference type="EMBL" id="JBDFQZ010000007">
    <property type="protein sequence ID" value="KAK9704809.1"/>
    <property type="molecule type" value="Genomic_DNA"/>
</dbReference>
<comment type="caution">
    <text evidence="11">The sequence shown here is derived from an EMBL/GenBank/DDBJ whole genome shotgun (WGS) entry which is preliminary data.</text>
</comment>
<evidence type="ECO:0000313" key="12">
    <source>
        <dbReference type="Proteomes" id="UP001443914"/>
    </source>
</evidence>
<dbReference type="SMART" id="SM00185">
    <property type="entry name" value="ARM"/>
    <property type="match status" value="5"/>
</dbReference>
<evidence type="ECO:0000256" key="7">
    <source>
        <dbReference type="ARBA" id="ARBA00022786"/>
    </source>
</evidence>
<sequence length="772" mass="84460">METSPVRCLTNSISRFILFMSCQTWNSMPTQKDVHITGTLLKHLISLLDNIDDENIPSDSKFWKACEDLDIFVNAARDFIEQWSPKMSKILSVLRSEQLLTNIRSSSVEMCGILCRLLRTSPPSSGLAGVEVCAKIMHLVQELQSWKTERISKHIKEAVESKDEKHISCCEHLAEIMDSLHLVSNQELLTESIAVEKERMKLSANKSNEETDQINQTVDLLALIREYMLKNGCSKSTSSVVIPSPFRCPLSLDLMLDPVIVASGQTFEKSSIQKWLDSGLTVCPKTHQYLSHTNVIPNYTVKALIASWFEDNNLKPPFGSEITKVDAEVSVSSDFSPQDVIRTDSFRCSVHSSDSMSRSSMEAVDVGGRLTVDEHEPSVSEEISSNTCQSVETKKCNHHSPEQSYTHSRSQSAASVLSSSDYVPAGYEKASEIVSEGSHASTSLTVNGSRSVKTMDDMNDSRSSNYGRLLSLQLPDSKYDETTTSAHVDELIENLKSPSNAMQCAASAELRLLAKLNMENRVIIGNCGAIGPLVSLLHSDVNKTQEHAVTALLNLSLCEENKARIGEAGVIEPLIHVLNSGTDASKENAAATLFSLSLLEGYKLKIGRSGAVKALVNLLVHGNVRGKKDAATALFTLSICHDNKARIIQAGAVKYLVELLDPSTGMVDKSIALLANLSTISEGRLAIAQEKGIPWIVEIVDTGSQRGKENAASVLLQLCVNSTKFCNLVLQEGAVPPLVALSQCGTPRAKEKAQQLLSHFRNQRESASKKKC</sequence>
<keyword evidence="12" id="KW-1185">Reference proteome</keyword>
<reference evidence="11 12" key="1">
    <citation type="submission" date="2024-03" db="EMBL/GenBank/DDBJ databases">
        <title>WGS assembly of Saponaria officinalis var. Norfolk2.</title>
        <authorList>
            <person name="Jenkins J."/>
            <person name="Shu S."/>
            <person name="Grimwood J."/>
            <person name="Barry K."/>
            <person name="Goodstein D."/>
            <person name="Schmutz J."/>
            <person name="Leebens-Mack J."/>
            <person name="Osbourn A."/>
        </authorList>
    </citation>
    <scope>NUCLEOTIDE SEQUENCE [LARGE SCALE GENOMIC DNA]</scope>
    <source>
        <strain evidence="12">cv. Norfolk2</strain>
        <strain evidence="11">JIC</strain>
        <tissue evidence="11">Leaf</tissue>
    </source>
</reference>
<accession>A0AAW1JMJ2</accession>
<evidence type="ECO:0000256" key="5">
    <source>
        <dbReference type="ARBA" id="ARBA00022679"/>
    </source>
</evidence>
<evidence type="ECO:0000256" key="4">
    <source>
        <dbReference type="ARBA" id="ARBA00012483"/>
    </source>
</evidence>
<dbReference type="GO" id="GO:0016567">
    <property type="term" value="P:protein ubiquitination"/>
    <property type="evidence" value="ECO:0007669"/>
    <property type="project" value="InterPro"/>
</dbReference>
<dbReference type="GO" id="GO:0061630">
    <property type="term" value="F:ubiquitin protein ligase activity"/>
    <property type="evidence" value="ECO:0007669"/>
    <property type="project" value="UniProtKB-EC"/>
</dbReference>
<name>A0AAW1JMJ2_SAPOF</name>
<feature type="compositionally biased region" description="Basic and acidic residues" evidence="9">
    <location>
        <begin position="392"/>
        <end position="401"/>
    </location>
</feature>
<feature type="region of interest" description="Disordered" evidence="9">
    <location>
        <begin position="433"/>
        <end position="464"/>
    </location>
</feature>
<dbReference type="PANTHER" id="PTHR23315">
    <property type="entry name" value="U BOX DOMAIN-CONTAINING"/>
    <property type="match status" value="1"/>
</dbReference>
<dbReference type="Gene3D" id="1.25.10.10">
    <property type="entry name" value="Leucine-rich Repeat Variant"/>
    <property type="match status" value="2"/>
</dbReference>
<keyword evidence="7" id="KW-0833">Ubl conjugation pathway</keyword>
<dbReference type="SMART" id="SM00504">
    <property type="entry name" value="Ubox"/>
    <property type="match status" value="1"/>
</dbReference>
<dbReference type="InterPro" id="IPR003613">
    <property type="entry name" value="Ubox_domain"/>
</dbReference>
<comment type="catalytic activity">
    <reaction evidence="1">
        <text>S-ubiquitinyl-[E2 ubiquitin-conjugating enzyme]-L-cysteine + [acceptor protein]-L-lysine = [E2 ubiquitin-conjugating enzyme]-L-cysteine + N(6)-ubiquitinyl-[acceptor protein]-L-lysine.</text>
        <dbReference type="EC" id="2.3.2.27"/>
    </reaction>
</comment>
<gene>
    <name evidence="11" type="ORF">RND81_07G012800</name>
</gene>
<evidence type="ECO:0000256" key="2">
    <source>
        <dbReference type="ARBA" id="ARBA00003861"/>
    </source>
</evidence>
<dbReference type="Pfam" id="PF25598">
    <property type="entry name" value="ARM_PUB"/>
    <property type="match status" value="1"/>
</dbReference>
<feature type="compositionally biased region" description="Polar residues" evidence="9">
    <location>
        <begin position="438"/>
        <end position="452"/>
    </location>
</feature>
<dbReference type="PROSITE" id="PS51698">
    <property type="entry name" value="U_BOX"/>
    <property type="match status" value="1"/>
</dbReference>
<dbReference type="InterPro" id="IPR058678">
    <property type="entry name" value="ARM_PUB"/>
</dbReference>
<dbReference type="Gene3D" id="3.30.40.10">
    <property type="entry name" value="Zinc/RING finger domain, C3HC4 (zinc finger)"/>
    <property type="match status" value="1"/>
</dbReference>
<evidence type="ECO:0000256" key="3">
    <source>
        <dbReference type="ARBA" id="ARBA00004906"/>
    </source>
</evidence>
<dbReference type="SUPFAM" id="SSF48371">
    <property type="entry name" value="ARM repeat"/>
    <property type="match status" value="1"/>
</dbReference>
<feature type="repeat" description="ARM" evidence="8">
    <location>
        <begin position="651"/>
        <end position="692"/>
    </location>
</feature>
<dbReference type="FunFam" id="1.25.10.10:FF:000082">
    <property type="entry name" value="RING-type E3 ubiquitin transferase"/>
    <property type="match status" value="1"/>
</dbReference>
<evidence type="ECO:0000256" key="8">
    <source>
        <dbReference type="PROSITE-ProRule" id="PRU00259"/>
    </source>
</evidence>
<feature type="domain" description="U-box" evidence="10">
    <location>
        <begin position="241"/>
        <end position="315"/>
    </location>
</feature>
<feature type="repeat" description="ARM" evidence="8">
    <location>
        <begin position="528"/>
        <end position="570"/>
    </location>
</feature>
<dbReference type="EMBL" id="JBDFQZ010000007">
    <property type="protein sequence ID" value="KAK9704810.1"/>
    <property type="molecule type" value="Genomic_DNA"/>
</dbReference>
<dbReference type="Pfam" id="PF04564">
    <property type="entry name" value="U-box"/>
    <property type="match status" value="1"/>
</dbReference>
<dbReference type="InterPro" id="IPR045210">
    <property type="entry name" value="RING-Ubox_PUB"/>
</dbReference>
<feature type="region of interest" description="Disordered" evidence="9">
    <location>
        <begin position="374"/>
        <end position="413"/>
    </location>
</feature>
<feature type="repeat" description="ARM" evidence="8">
    <location>
        <begin position="610"/>
        <end position="652"/>
    </location>
</feature>
<proteinExistence type="predicted"/>
<evidence type="ECO:0000259" key="10">
    <source>
        <dbReference type="PROSITE" id="PS51698"/>
    </source>
</evidence>
<feature type="compositionally biased region" description="Polar residues" evidence="9">
    <location>
        <begin position="381"/>
        <end position="391"/>
    </location>
</feature>
<evidence type="ECO:0000313" key="11">
    <source>
        <dbReference type="EMBL" id="KAK9704810.1"/>
    </source>
</evidence>
<dbReference type="InterPro" id="IPR057314">
    <property type="entry name" value="PUB2-4-like_N"/>
</dbReference>
<evidence type="ECO:0000256" key="9">
    <source>
        <dbReference type="SAM" id="MobiDB-lite"/>
    </source>
</evidence>
<dbReference type="AlphaFoldDB" id="A0AAW1JMJ2"/>
<keyword evidence="5" id="KW-0808">Transferase</keyword>
<protein>
    <recommendedName>
        <fullName evidence="4">RING-type E3 ubiquitin transferase</fullName>
        <ecNumber evidence="4">2.3.2.27</ecNumber>
    </recommendedName>
</protein>
<evidence type="ECO:0000256" key="1">
    <source>
        <dbReference type="ARBA" id="ARBA00000900"/>
    </source>
</evidence>
<dbReference type="Pfam" id="PF25240">
    <property type="entry name" value="PUB2_N"/>
    <property type="match status" value="1"/>
</dbReference>
<dbReference type="InterPro" id="IPR013083">
    <property type="entry name" value="Znf_RING/FYVE/PHD"/>
</dbReference>
<comment type="pathway">
    <text evidence="3">Protein modification; protein ubiquitination.</text>
</comment>
<dbReference type="SUPFAM" id="SSF57850">
    <property type="entry name" value="RING/U-box"/>
    <property type="match status" value="1"/>
</dbReference>
<keyword evidence="6" id="KW-0677">Repeat</keyword>
<dbReference type="CDD" id="cd16664">
    <property type="entry name" value="RING-Ubox_PUB"/>
    <property type="match status" value="1"/>
</dbReference>
<dbReference type="EC" id="2.3.2.27" evidence="4"/>
<organism evidence="11 12">
    <name type="scientific">Saponaria officinalis</name>
    <name type="common">Common soapwort</name>
    <name type="synonym">Lychnis saponaria</name>
    <dbReference type="NCBI Taxonomy" id="3572"/>
    <lineage>
        <taxon>Eukaryota</taxon>
        <taxon>Viridiplantae</taxon>
        <taxon>Streptophyta</taxon>
        <taxon>Embryophyta</taxon>
        <taxon>Tracheophyta</taxon>
        <taxon>Spermatophyta</taxon>
        <taxon>Magnoliopsida</taxon>
        <taxon>eudicotyledons</taxon>
        <taxon>Gunneridae</taxon>
        <taxon>Pentapetalae</taxon>
        <taxon>Caryophyllales</taxon>
        <taxon>Caryophyllaceae</taxon>
        <taxon>Caryophylleae</taxon>
        <taxon>Saponaria</taxon>
    </lineage>
</organism>
<dbReference type="PANTHER" id="PTHR23315:SF278">
    <property type="entry name" value="U-BOX DOMAIN-CONTAINING PROTEIN 3"/>
    <property type="match status" value="1"/>
</dbReference>